<feature type="transmembrane region" description="Helical" evidence="13">
    <location>
        <begin position="326"/>
        <end position="359"/>
    </location>
</feature>
<protein>
    <recommendedName>
        <fullName evidence="4">histidine kinase</fullName>
        <ecNumber evidence="4">2.7.13.3</ecNumber>
    </recommendedName>
</protein>
<evidence type="ECO:0000259" key="15">
    <source>
        <dbReference type="PROSITE" id="PS50110"/>
    </source>
</evidence>
<feature type="domain" description="Histidine kinase" evidence="14">
    <location>
        <begin position="799"/>
        <end position="1028"/>
    </location>
</feature>
<evidence type="ECO:0000256" key="2">
    <source>
        <dbReference type="ARBA" id="ARBA00004141"/>
    </source>
</evidence>
<dbReference type="InterPro" id="IPR003594">
    <property type="entry name" value="HATPase_dom"/>
</dbReference>
<comment type="catalytic activity">
    <reaction evidence="1">
        <text>ATP + protein L-histidine = ADP + protein N-phospho-L-histidine.</text>
        <dbReference type="EC" id="2.7.13.3"/>
    </reaction>
</comment>
<name>A0ABW8NMM0_9GAMM</name>
<dbReference type="SUPFAM" id="SSF55785">
    <property type="entry name" value="PYP-like sensor domain (PAS domain)"/>
    <property type="match status" value="1"/>
</dbReference>
<reference evidence="17 18" key="1">
    <citation type="submission" date="2024-03" db="EMBL/GenBank/DDBJ databases">
        <title>High-quality draft genome sequence of Oceanobacter sp. wDCs-4.</title>
        <authorList>
            <person name="Dong C."/>
        </authorList>
    </citation>
    <scope>NUCLEOTIDE SEQUENCE [LARGE SCALE GENOMIC DNA]</scope>
    <source>
        <strain evidence="18">wDCs-4</strain>
    </source>
</reference>
<evidence type="ECO:0000256" key="4">
    <source>
        <dbReference type="ARBA" id="ARBA00012438"/>
    </source>
</evidence>
<evidence type="ECO:0000256" key="10">
    <source>
        <dbReference type="ARBA" id="ARBA00023136"/>
    </source>
</evidence>
<feature type="modified residue" description="4-aspartylphosphate" evidence="11">
    <location>
        <position position="1097"/>
    </location>
</feature>
<feature type="transmembrane region" description="Helical" evidence="13">
    <location>
        <begin position="6"/>
        <end position="28"/>
    </location>
</feature>
<feature type="transmembrane region" description="Helical" evidence="13">
    <location>
        <begin position="116"/>
        <end position="134"/>
    </location>
</feature>
<dbReference type="Gene3D" id="3.30.450.20">
    <property type="entry name" value="PAS domain"/>
    <property type="match status" value="1"/>
</dbReference>
<dbReference type="SMART" id="SM00388">
    <property type="entry name" value="HisKA"/>
    <property type="match status" value="1"/>
</dbReference>
<dbReference type="Proteomes" id="UP001620597">
    <property type="component" value="Unassembled WGS sequence"/>
</dbReference>
<evidence type="ECO:0000256" key="6">
    <source>
        <dbReference type="ARBA" id="ARBA00022679"/>
    </source>
</evidence>
<accession>A0ABW8NMM0</accession>
<keyword evidence="18" id="KW-1185">Reference proteome</keyword>
<organism evidence="17 18">
    <name type="scientific">Oceanobacter antarcticus</name>
    <dbReference type="NCBI Taxonomy" id="3133425"/>
    <lineage>
        <taxon>Bacteria</taxon>
        <taxon>Pseudomonadati</taxon>
        <taxon>Pseudomonadota</taxon>
        <taxon>Gammaproteobacteria</taxon>
        <taxon>Oceanospirillales</taxon>
        <taxon>Oceanospirillaceae</taxon>
        <taxon>Oceanobacter</taxon>
    </lineage>
</organism>
<dbReference type="PANTHER" id="PTHR43047:SF9">
    <property type="entry name" value="HISTIDINE KINASE"/>
    <property type="match status" value="1"/>
</dbReference>
<feature type="transmembrane region" description="Helical" evidence="13">
    <location>
        <begin position="154"/>
        <end position="177"/>
    </location>
</feature>
<dbReference type="InterPro" id="IPR004358">
    <property type="entry name" value="Sig_transdc_His_kin-like_C"/>
</dbReference>
<keyword evidence="10 13" id="KW-0472">Membrane</keyword>
<feature type="domain" description="PAS" evidence="16">
    <location>
        <begin position="637"/>
        <end position="674"/>
    </location>
</feature>
<proteinExistence type="inferred from homology"/>
<dbReference type="PROSITE" id="PS50283">
    <property type="entry name" value="NA_SOLUT_SYMP_3"/>
    <property type="match status" value="1"/>
</dbReference>
<dbReference type="SUPFAM" id="SSF55874">
    <property type="entry name" value="ATPase domain of HSP90 chaperone/DNA topoisomerase II/histidine kinase"/>
    <property type="match status" value="1"/>
</dbReference>
<evidence type="ECO:0000256" key="5">
    <source>
        <dbReference type="ARBA" id="ARBA00022553"/>
    </source>
</evidence>
<evidence type="ECO:0000256" key="13">
    <source>
        <dbReference type="SAM" id="Phobius"/>
    </source>
</evidence>
<dbReference type="InterPro" id="IPR035965">
    <property type="entry name" value="PAS-like_dom_sf"/>
</dbReference>
<dbReference type="SMART" id="SM00448">
    <property type="entry name" value="REC"/>
    <property type="match status" value="1"/>
</dbReference>
<dbReference type="RefSeq" id="WP_416207151.1">
    <property type="nucleotide sequence ID" value="NZ_JBBKTX010000026.1"/>
</dbReference>
<keyword evidence="12" id="KW-0175">Coiled coil</keyword>
<evidence type="ECO:0000256" key="8">
    <source>
        <dbReference type="ARBA" id="ARBA00022777"/>
    </source>
</evidence>
<dbReference type="InterPro" id="IPR003661">
    <property type="entry name" value="HisK_dim/P_dom"/>
</dbReference>
<dbReference type="InterPro" id="IPR036097">
    <property type="entry name" value="HisK_dim/P_sf"/>
</dbReference>
<dbReference type="InterPro" id="IPR011006">
    <property type="entry name" value="CheY-like_superfamily"/>
</dbReference>
<comment type="caution">
    <text evidence="17">The sequence shown here is derived from an EMBL/GenBank/DDBJ whole genome shotgun (WGS) entry which is preliminary data.</text>
</comment>
<dbReference type="PROSITE" id="PS50109">
    <property type="entry name" value="HIS_KIN"/>
    <property type="match status" value="1"/>
</dbReference>
<dbReference type="SUPFAM" id="SSF52172">
    <property type="entry name" value="CheY-like"/>
    <property type="match status" value="1"/>
</dbReference>
<dbReference type="InterPro" id="IPR000014">
    <property type="entry name" value="PAS"/>
</dbReference>
<keyword evidence="9 13" id="KW-1133">Transmembrane helix</keyword>
<evidence type="ECO:0000259" key="16">
    <source>
        <dbReference type="PROSITE" id="PS50112"/>
    </source>
</evidence>
<evidence type="ECO:0000313" key="17">
    <source>
        <dbReference type="EMBL" id="MFK4754235.1"/>
    </source>
</evidence>
<dbReference type="CDD" id="cd00130">
    <property type="entry name" value="PAS"/>
    <property type="match status" value="1"/>
</dbReference>
<dbReference type="GO" id="GO:0004673">
    <property type="term" value="F:protein histidine kinase activity"/>
    <property type="evidence" value="ECO:0007669"/>
    <property type="project" value="UniProtKB-EC"/>
</dbReference>
<dbReference type="PROSITE" id="PS50112">
    <property type="entry name" value="PAS"/>
    <property type="match status" value="1"/>
</dbReference>
<feature type="domain" description="Response regulatory" evidence="15">
    <location>
        <begin position="1048"/>
        <end position="1163"/>
    </location>
</feature>
<dbReference type="EC" id="2.7.13.3" evidence="4"/>
<feature type="coiled-coil region" evidence="12">
    <location>
        <begin position="758"/>
        <end position="799"/>
    </location>
</feature>
<keyword evidence="8 17" id="KW-0418">Kinase</keyword>
<feature type="transmembrane region" description="Helical" evidence="13">
    <location>
        <begin position="40"/>
        <end position="59"/>
    </location>
</feature>
<dbReference type="Pfam" id="PF02518">
    <property type="entry name" value="HATPase_c"/>
    <property type="match status" value="1"/>
</dbReference>
<dbReference type="InterPro" id="IPR001734">
    <property type="entry name" value="Na/solute_symporter"/>
</dbReference>
<dbReference type="SMART" id="SM00387">
    <property type="entry name" value="HATPase_c"/>
    <property type="match status" value="1"/>
</dbReference>
<dbReference type="PROSITE" id="PS50110">
    <property type="entry name" value="RESPONSE_REGULATORY"/>
    <property type="match status" value="1"/>
</dbReference>
<feature type="transmembrane region" description="Helical" evidence="13">
    <location>
        <begin position="281"/>
        <end position="303"/>
    </location>
</feature>
<gene>
    <name evidence="17" type="ORF">WG929_17620</name>
</gene>
<dbReference type="InterPro" id="IPR038377">
    <property type="entry name" value="Na/Glc_symporter_sf"/>
</dbReference>
<dbReference type="InterPro" id="IPR001789">
    <property type="entry name" value="Sig_transdc_resp-reg_receiver"/>
</dbReference>
<dbReference type="Gene3D" id="3.30.565.10">
    <property type="entry name" value="Histidine kinase-like ATPase, C-terminal domain"/>
    <property type="match status" value="1"/>
</dbReference>
<dbReference type="EMBL" id="JBBKTX010000026">
    <property type="protein sequence ID" value="MFK4754235.1"/>
    <property type="molecule type" value="Genomic_DNA"/>
</dbReference>
<dbReference type="PRINTS" id="PR00344">
    <property type="entry name" value="BCTRLSENSOR"/>
</dbReference>
<sequence>MDSLIHQVWFVGGLSLMYVGFLFVIAIWGSRWMRPSWQPYVYSLTLAIFCTTWAFYGTVQQALTHGWILAPTYAGAILLITVGWKVMDRIIQIARQENSTTISDFISARFGHSRGVGILVALLCLLGVVPYIALQLKAVSASFQLLTLTSSVELSWYSDPTLIIAGIMAIFSILFGTRTVDSSESHQGMMLAIAFESLVKLVALTAVGLFAVYGLYDGFADLVNKAMAEGDIARTLTDYADPSVYLTHALLGGIAIIALPRHFHVAVVEYRSQRDIRAARWMFPLYLLAINLFVLPLGMVAMLNQDLLESFTYITLELPLAFHQEWLALLAYIGGLSAGTSMVIISSITLATMVCNEIVLPILIKFGWQGNGTGIKLRVLLIRRVAIVGVLALAFIYYRLLSQFHSLSEIGLLAFVAIAQFAPAILVGMIWHGANRMGAYWGIGTGFAVWSYTLFLPVVSDMGWVDPAFLDGPWGLAFLQPHGLLGLNELNPIVHGTFWSLMLNTLMLVIASLYHKPSFADTEQAQRFVYSTGSSGQLSSRRYAIRAQDLRALLQRFINPAKVNAFFEDFSNPLTGRILHRGEVDEPMLKEADRLLSSVVGRKGSALLLRNLVEDDTGQYTTLNNLVEEVSEVVLFNRDLLNSILHSLNQGITVVDEHLTLVAWNQRFASLYGFPQGYLYVGQSVEALLGHIARSGGYGDQNVDALVAQRFRELRNREILHYVRKTRDGRSIELSGTPIGENLYITVYSDITEYRHIEDQLRSANEVLEQRVEERTRKLTELNNDLQKASRNKTRFLAAAGHDLVQPLNSASLFSASILNKLERKQATSPGAVDEIMPVAQHLDQSLHSAESLLNELLEISKLDADIVRPRRQVFALCRVLDSLVDEFRPLAEQKGIELHYLRSSARVDSDPVLLRRIVQNLLSNALRYTRQGKILVGTRRQQQGVQVQVLDTGIGIPAHELDMIFEEFHRLEGVRNGVEPHAPANTKGLGLGLSIVRRLCLLLDHPMRVVSEPEQGSCFSVSIPTTVAPLTATPSARDDQGERGSGLVLCIDNEQQIIDGMAMLLGDWGYQVITANSFNRARKALAGQIPDLVIIDYHLDQGVTGLDVMAGFRQVWQRQVPCMVITADYTDEVKQRIEELGFMLLRKPVKPMALRALLNKML</sequence>
<evidence type="ECO:0000256" key="1">
    <source>
        <dbReference type="ARBA" id="ARBA00000085"/>
    </source>
</evidence>
<comment type="similarity">
    <text evidence="3">Belongs to the sodium:solute symporter (SSF) (TC 2.A.21) family.</text>
</comment>
<dbReference type="CDD" id="cd00156">
    <property type="entry name" value="REC"/>
    <property type="match status" value="1"/>
</dbReference>
<dbReference type="Pfam" id="PF12860">
    <property type="entry name" value="PAS_7"/>
    <property type="match status" value="1"/>
</dbReference>
<dbReference type="SUPFAM" id="SSF47384">
    <property type="entry name" value="Homodimeric domain of signal transducing histidine kinase"/>
    <property type="match status" value="1"/>
</dbReference>
<dbReference type="InterPro" id="IPR036890">
    <property type="entry name" value="HATPase_C_sf"/>
</dbReference>
<keyword evidence="6 17" id="KW-0808">Transferase</keyword>
<evidence type="ECO:0000256" key="12">
    <source>
        <dbReference type="SAM" id="Coils"/>
    </source>
</evidence>
<keyword evidence="5 11" id="KW-0597">Phosphoprotein</keyword>
<evidence type="ECO:0000256" key="11">
    <source>
        <dbReference type="PROSITE-ProRule" id="PRU00169"/>
    </source>
</evidence>
<dbReference type="Pfam" id="PF00072">
    <property type="entry name" value="Response_reg"/>
    <property type="match status" value="1"/>
</dbReference>
<evidence type="ECO:0000256" key="3">
    <source>
        <dbReference type="ARBA" id="ARBA00006434"/>
    </source>
</evidence>
<feature type="transmembrane region" description="Helical" evidence="13">
    <location>
        <begin position="65"/>
        <end position="86"/>
    </location>
</feature>
<feature type="transmembrane region" description="Helical" evidence="13">
    <location>
        <begin position="243"/>
        <end position="260"/>
    </location>
</feature>
<feature type="transmembrane region" description="Helical" evidence="13">
    <location>
        <begin position="198"/>
        <end position="216"/>
    </location>
</feature>
<dbReference type="PANTHER" id="PTHR43047">
    <property type="entry name" value="TWO-COMPONENT HISTIDINE PROTEIN KINASE"/>
    <property type="match status" value="1"/>
</dbReference>
<feature type="transmembrane region" description="Helical" evidence="13">
    <location>
        <begin position="438"/>
        <end position="459"/>
    </location>
</feature>
<dbReference type="Gene3D" id="1.10.287.130">
    <property type="match status" value="1"/>
</dbReference>
<keyword evidence="7 13" id="KW-0812">Transmembrane</keyword>
<dbReference type="Gene3D" id="3.40.50.2300">
    <property type="match status" value="1"/>
</dbReference>
<evidence type="ECO:0000256" key="9">
    <source>
        <dbReference type="ARBA" id="ARBA00022989"/>
    </source>
</evidence>
<evidence type="ECO:0000259" key="14">
    <source>
        <dbReference type="PROSITE" id="PS50109"/>
    </source>
</evidence>
<dbReference type="CDD" id="cd00082">
    <property type="entry name" value="HisKA"/>
    <property type="match status" value="1"/>
</dbReference>
<feature type="transmembrane region" description="Helical" evidence="13">
    <location>
        <begin position="380"/>
        <end position="398"/>
    </location>
</feature>
<comment type="subcellular location">
    <subcellularLocation>
        <location evidence="2">Membrane</location>
        <topology evidence="2">Multi-pass membrane protein</topology>
    </subcellularLocation>
</comment>
<dbReference type="InterPro" id="IPR005467">
    <property type="entry name" value="His_kinase_dom"/>
</dbReference>
<dbReference type="Gene3D" id="1.20.1730.10">
    <property type="entry name" value="Sodium/glucose cotransporter"/>
    <property type="match status" value="1"/>
</dbReference>
<dbReference type="CDD" id="cd10322">
    <property type="entry name" value="SLC5sbd"/>
    <property type="match status" value="1"/>
</dbReference>
<evidence type="ECO:0000256" key="7">
    <source>
        <dbReference type="ARBA" id="ARBA00022692"/>
    </source>
</evidence>
<evidence type="ECO:0000313" key="18">
    <source>
        <dbReference type="Proteomes" id="UP001620597"/>
    </source>
</evidence>
<feature type="transmembrane region" description="Helical" evidence="13">
    <location>
        <begin position="410"/>
        <end position="431"/>
    </location>
</feature>